<evidence type="ECO:0000313" key="3">
    <source>
        <dbReference type="Proteomes" id="UP001283341"/>
    </source>
</evidence>
<feature type="compositionally biased region" description="Polar residues" evidence="1">
    <location>
        <begin position="164"/>
        <end position="174"/>
    </location>
</feature>
<keyword evidence="3" id="KW-1185">Reference proteome</keyword>
<dbReference type="Proteomes" id="UP001283341">
    <property type="component" value="Unassembled WGS sequence"/>
</dbReference>
<dbReference type="EMBL" id="JAUEDM010000007">
    <property type="protein sequence ID" value="KAK3314131.1"/>
    <property type="molecule type" value="Genomic_DNA"/>
</dbReference>
<proteinExistence type="predicted"/>
<evidence type="ECO:0000256" key="1">
    <source>
        <dbReference type="SAM" id="MobiDB-lite"/>
    </source>
</evidence>
<reference evidence="2" key="1">
    <citation type="journal article" date="2023" name="Mol. Phylogenet. Evol.">
        <title>Genome-scale phylogeny and comparative genomics of the fungal order Sordariales.</title>
        <authorList>
            <person name="Hensen N."/>
            <person name="Bonometti L."/>
            <person name="Westerberg I."/>
            <person name="Brannstrom I.O."/>
            <person name="Guillou S."/>
            <person name="Cros-Aarteil S."/>
            <person name="Calhoun S."/>
            <person name="Haridas S."/>
            <person name="Kuo A."/>
            <person name="Mondo S."/>
            <person name="Pangilinan J."/>
            <person name="Riley R."/>
            <person name="LaButti K."/>
            <person name="Andreopoulos B."/>
            <person name="Lipzen A."/>
            <person name="Chen C."/>
            <person name="Yan M."/>
            <person name="Daum C."/>
            <person name="Ng V."/>
            <person name="Clum A."/>
            <person name="Steindorff A."/>
            <person name="Ohm R.A."/>
            <person name="Martin F."/>
            <person name="Silar P."/>
            <person name="Natvig D.O."/>
            <person name="Lalanne C."/>
            <person name="Gautier V."/>
            <person name="Ament-Velasquez S.L."/>
            <person name="Kruys A."/>
            <person name="Hutchinson M.I."/>
            <person name="Powell A.J."/>
            <person name="Barry K."/>
            <person name="Miller A.N."/>
            <person name="Grigoriev I.V."/>
            <person name="Debuchy R."/>
            <person name="Gladieux P."/>
            <person name="Hiltunen Thoren M."/>
            <person name="Johannesson H."/>
        </authorList>
    </citation>
    <scope>NUCLEOTIDE SEQUENCE</scope>
    <source>
        <strain evidence="2">CBS 118394</strain>
    </source>
</reference>
<reference evidence="2" key="2">
    <citation type="submission" date="2023-06" db="EMBL/GenBank/DDBJ databases">
        <authorList>
            <consortium name="Lawrence Berkeley National Laboratory"/>
            <person name="Haridas S."/>
            <person name="Hensen N."/>
            <person name="Bonometti L."/>
            <person name="Westerberg I."/>
            <person name="Brannstrom I.O."/>
            <person name="Guillou S."/>
            <person name="Cros-Aarteil S."/>
            <person name="Calhoun S."/>
            <person name="Kuo A."/>
            <person name="Mondo S."/>
            <person name="Pangilinan J."/>
            <person name="Riley R."/>
            <person name="Labutti K."/>
            <person name="Andreopoulos B."/>
            <person name="Lipzen A."/>
            <person name="Chen C."/>
            <person name="Yanf M."/>
            <person name="Daum C."/>
            <person name="Ng V."/>
            <person name="Clum A."/>
            <person name="Steindorff A."/>
            <person name="Ohm R."/>
            <person name="Martin F."/>
            <person name="Silar P."/>
            <person name="Natvig D."/>
            <person name="Lalanne C."/>
            <person name="Gautier V."/>
            <person name="Ament-Velasquez S.L."/>
            <person name="Kruys A."/>
            <person name="Hutchinson M.I."/>
            <person name="Powell A.J."/>
            <person name="Barry K."/>
            <person name="Miller A.N."/>
            <person name="Grigoriev I.V."/>
            <person name="Debuchy R."/>
            <person name="Gladieux P."/>
            <person name="Thoren M.H."/>
            <person name="Johannesson H."/>
        </authorList>
    </citation>
    <scope>NUCLEOTIDE SEQUENCE</scope>
    <source>
        <strain evidence="2">CBS 118394</strain>
    </source>
</reference>
<comment type="caution">
    <text evidence="2">The sequence shown here is derived from an EMBL/GenBank/DDBJ whole genome shotgun (WGS) entry which is preliminary data.</text>
</comment>
<organism evidence="2 3">
    <name type="scientific">Apodospora peruviana</name>
    <dbReference type="NCBI Taxonomy" id="516989"/>
    <lineage>
        <taxon>Eukaryota</taxon>
        <taxon>Fungi</taxon>
        <taxon>Dikarya</taxon>
        <taxon>Ascomycota</taxon>
        <taxon>Pezizomycotina</taxon>
        <taxon>Sordariomycetes</taxon>
        <taxon>Sordariomycetidae</taxon>
        <taxon>Sordariales</taxon>
        <taxon>Lasiosphaeriaceae</taxon>
        <taxon>Apodospora</taxon>
    </lineage>
</organism>
<name>A0AAE0LZY8_9PEZI</name>
<feature type="region of interest" description="Disordered" evidence="1">
    <location>
        <begin position="140"/>
        <end position="208"/>
    </location>
</feature>
<accession>A0AAE0LZY8</accession>
<protein>
    <submittedName>
        <fullName evidence="2">Uncharacterized protein</fullName>
    </submittedName>
</protein>
<evidence type="ECO:0000313" key="2">
    <source>
        <dbReference type="EMBL" id="KAK3314131.1"/>
    </source>
</evidence>
<sequence length="208" mass="22499">MSCVVRVGVRKGVCADGGCGESCSDLTLGRDLAFADAVTISEAVRRWVDWKINNTKAARNEVMMATVLIFPVVVAASADRDAEQSDCLSFTVGRNRRKASSKATVWSRGGDYMYNDDVSTTLFTFNDNDDGEPKYSVTMPAGMPSLLQPADGPLNSMMQEERSQQGGRSFQQPAGSHPKDVLLPLEAPSSPLQLHSSKCARTRESSSI</sequence>
<dbReference type="AlphaFoldDB" id="A0AAE0LZY8"/>
<gene>
    <name evidence="2" type="ORF">B0H66DRAFT_537380</name>
</gene>